<gene>
    <name evidence="3" type="primary">holA</name>
    <name evidence="3" type="ORF">BUCICURV3402_287</name>
</gene>
<dbReference type="Proteomes" id="UP000294344">
    <property type="component" value="Chromosome"/>
</dbReference>
<protein>
    <submittedName>
        <fullName evidence="3">DNA polymerase III subunit delta, partial</fullName>
        <ecNumber evidence="3">2.7.7.7</ecNumber>
    </submittedName>
</protein>
<dbReference type="GO" id="GO:0003887">
    <property type="term" value="F:DNA-directed DNA polymerase activity"/>
    <property type="evidence" value="ECO:0007669"/>
    <property type="project" value="UniProtKB-KW"/>
</dbReference>
<dbReference type="GO" id="GO:0003677">
    <property type="term" value="F:DNA binding"/>
    <property type="evidence" value="ECO:0007669"/>
    <property type="project" value="InterPro"/>
</dbReference>
<dbReference type="SUPFAM" id="SSF48019">
    <property type="entry name" value="post-AAA+ oligomerization domain-like"/>
    <property type="match status" value="1"/>
</dbReference>
<evidence type="ECO:0000256" key="2">
    <source>
        <dbReference type="ARBA" id="ARBA00026073"/>
    </source>
</evidence>
<dbReference type="EMBL" id="LR217710">
    <property type="protein sequence ID" value="VFP81568.1"/>
    <property type="molecule type" value="Genomic_DNA"/>
</dbReference>
<dbReference type="OrthoDB" id="6553324at2"/>
<accession>A0A451D6W8</accession>
<dbReference type="SUPFAM" id="SSF52540">
    <property type="entry name" value="P-loop containing nucleoside triphosphate hydrolases"/>
    <property type="match status" value="1"/>
</dbReference>
<dbReference type="EC" id="2.7.7.7" evidence="3"/>
<dbReference type="RefSeq" id="WP_154029328.1">
    <property type="nucleotide sequence ID" value="NZ_LR217710.1"/>
</dbReference>
<evidence type="ECO:0000313" key="4">
    <source>
        <dbReference type="Proteomes" id="UP000294344"/>
    </source>
</evidence>
<keyword evidence="3" id="KW-0548">Nucleotidyltransferase</keyword>
<reference evidence="3 4" key="1">
    <citation type="submission" date="2019-02" db="EMBL/GenBank/DDBJ databases">
        <authorList>
            <person name="Manzano-Marin A."/>
            <person name="Manzano-Marin A."/>
        </authorList>
    </citation>
    <scope>NUCLEOTIDE SEQUENCE [LARGE SCALE GENOMIC DNA]</scope>
    <source>
        <strain evidence="3 4">BuCicurvipes</strain>
    </source>
</reference>
<dbReference type="AlphaFoldDB" id="A0A451D6W8"/>
<dbReference type="Gene3D" id="3.40.50.300">
    <property type="entry name" value="P-loop containing nucleotide triphosphate hydrolases"/>
    <property type="match status" value="1"/>
</dbReference>
<dbReference type="GO" id="GO:0006260">
    <property type="term" value="P:DNA replication"/>
    <property type="evidence" value="ECO:0007669"/>
    <property type="project" value="InterPro"/>
</dbReference>
<evidence type="ECO:0000256" key="1">
    <source>
        <dbReference type="ARBA" id="ARBA00022932"/>
    </source>
</evidence>
<sequence length="327" mass="39974">MFTDTINLKNYINKKKIFTYIILESEYIFIKKNKNIILNNIKKKYNIIKKELIINNNNDWNHIFERFKKQDLFKKKKIFSITIYDSIMSVNLQNKMKKIEFYSQNNIIKIFCFPNLYYNFLCKKFFYSYLKNIGVIINNSLSYINNIKYWINDTIKKRNNSMNLEAKNFFLKNIYINKQYFINLLKNIILLYPNILITKKMIYKYYKKNQILNYNDWIKSIIYNKKEKSIQILKILKKQKYDFVILIHAYKELIYMILYKQNLENKFINVNKKNKINSILLNYLIKKNSINIIQLALKILKKIEACIQKNQIKDIWMHLKTLSIIFN</sequence>
<comment type="subunit">
    <text evidence="2">DNA polymerase III contains a core (composed of alpha, epsilon and theta chains) that associates with a tau subunit. This core dimerizes to form the POLIII' complex. PolIII' associates with the gamma complex (composed of gamma, delta, delta', psi and chi chains) and with the beta chain to form the complete DNA polymerase III complex.</text>
</comment>
<name>A0A451D6W8_9GAMM</name>
<dbReference type="InterPro" id="IPR008921">
    <property type="entry name" value="DNA_pol3_clamp-load_cplx_C"/>
</dbReference>
<organism evidence="3 4">
    <name type="scientific">Buchnera aphidicola</name>
    <name type="common">Cinara curvipes</name>
    <dbReference type="NCBI Taxonomy" id="2518975"/>
    <lineage>
        <taxon>Bacteria</taxon>
        <taxon>Pseudomonadati</taxon>
        <taxon>Pseudomonadota</taxon>
        <taxon>Gammaproteobacteria</taxon>
        <taxon>Enterobacterales</taxon>
        <taxon>Erwiniaceae</taxon>
        <taxon>Buchnera</taxon>
    </lineage>
</organism>
<dbReference type="InterPro" id="IPR027417">
    <property type="entry name" value="P-loop_NTPase"/>
</dbReference>
<keyword evidence="3" id="KW-0808">Transferase</keyword>
<keyword evidence="1" id="KW-0239">DNA-directed DNA polymerase</keyword>
<proteinExistence type="predicted"/>
<evidence type="ECO:0000313" key="3">
    <source>
        <dbReference type="EMBL" id="VFP81568.1"/>
    </source>
</evidence>